<evidence type="ECO:0000256" key="2">
    <source>
        <dbReference type="ARBA" id="ARBA00010139"/>
    </source>
</evidence>
<dbReference type="RefSeq" id="XP_013316986.1">
    <property type="nucleotide sequence ID" value="XM_013461532.1"/>
</dbReference>
<protein>
    <recommendedName>
        <fullName evidence="6">Sterigmatocystin biosynthesis monooxygenase stcW</fullName>
    </recommendedName>
</protein>
<proteinExistence type="inferred from homology"/>
<dbReference type="GeneID" id="25326975"/>
<evidence type="ECO:0000256" key="1">
    <source>
        <dbReference type="ARBA" id="ARBA00001974"/>
    </source>
</evidence>
<accession>A0A0D2D1W6</accession>
<gene>
    <name evidence="4" type="ORF">PV05_05067</name>
</gene>
<evidence type="ECO:0000256" key="3">
    <source>
        <dbReference type="SAM" id="MobiDB-lite"/>
    </source>
</evidence>
<reference evidence="4 5" key="1">
    <citation type="submission" date="2015-01" db="EMBL/GenBank/DDBJ databases">
        <title>The Genome Sequence of Exophiala xenobiotica CBS118157.</title>
        <authorList>
            <consortium name="The Broad Institute Genomics Platform"/>
            <person name="Cuomo C."/>
            <person name="de Hoog S."/>
            <person name="Gorbushina A."/>
            <person name="Stielow B."/>
            <person name="Teixiera M."/>
            <person name="Abouelleil A."/>
            <person name="Chapman S.B."/>
            <person name="Priest M."/>
            <person name="Young S.K."/>
            <person name="Wortman J."/>
            <person name="Nusbaum C."/>
            <person name="Birren B."/>
        </authorList>
    </citation>
    <scope>NUCLEOTIDE SEQUENCE [LARGE SCALE GENOMIC DNA]</scope>
    <source>
        <strain evidence="4 5">CBS 118157</strain>
    </source>
</reference>
<keyword evidence="5" id="KW-1185">Reference proteome</keyword>
<dbReference type="HOGENOM" id="CLU_006937_6_1_1"/>
<dbReference type="Pfam" id="PF13450">
    <property type="entry name" value="NAD_binding_8"/>
    <property type="match status" value="1"/>
</dbReference>
<evidence type="ECO:0000313" key="5">
    <source>
        <dbReference type="Proteomes" id="UP000054342"/>
    </source>
</evidence>
<feature type="compositionally biased region" description="Polar residues" evidence="3">
    <location>
        <begin position="30"/>
        <end position="49"/>
    </location>
</feature>
<name>A0A0D2D1W6_9EURO</name>
<dbReference type="EMBL" id="KN847319">
    <property type="protein sequence ID" value="KIW56402.1"/>
    <property type="molecule type" value="Genomic_DNA"/>
</dbReference>
<dbReference type="SUPFAM" id="SSF51905">
    <property type="entry name" value="FAD/NAD(P)-binding domain"/>
    <property type="match status" value="2"/>
</dbReference>
<sequence>MVKNIVWNPFSGEGPPIFKPMSHDEKLDESNNTPEESQNGSLLNGTNSSEKPHANPWYRQDFGDFRVTEAPMYECGRKLRVVCTGAGPSALQVAYKFGKLLEDVDVVLYEKNDAVGGTWLENKYPGCACDIPSHTYQFSWNRNPNWSSFYSPAPEILKYLQDTADKFDLHQFVKLRHRVLQADWNDESGKWVFQVQQPDGTIITDEADIFLNTSGALNVWKWPNVAGLHSFQGKLMHTASWDTTVDLRDKVVAVIGSGSSAIQVVPGVAPHVKQLLNFVRSPVWLSPGFAATYAGPEGSNFRYTEEQKETFRTDPTAYVDYVRKIEEDLGNRFRQLVRPQQHEDSEIQLTIREAMAARMKTKIGNDEIAEYLTPDFGLGCRRLSPGDEYMTCLARDNVEMIRSGVASVTEKGVVDSKGNEYPVDIIVCATGFDTSFTPSFPITGRNGVNLKKFYGHFPRGYLGIMTPHFPNFYQFTGPGAPGSHGPFFALIEWMTRYIMKNLKKMQKENIKSLEPSADATLDYYNWCHTMFKRLVYSQPCASWYKNGNQNGPVTAQYPGSRLHWYELLREPRYEDFRITYLSNNKFQYLGNGFTRDDLDQTNLTWFMDAPEI</sequence>
<dbReference type="AlphaFoldDB" id="A0A0D2D1W6"/>
<dbReference type="OrthoDB" id="74360at2759"/>
<comment type="similarity">
    <text evidence="2">Belongs to the FAD-binding monooxygenase family.</text>
</comment>
<dbReference type="PANTHER" id="PTHR42877">
    <property type="entry name" value="L-ORNITHINE N(5)-MONOOXYGENASE-RELATED"/>
    <property type="match status" value="1"/>
</dbReference>
<dbReference type="InterPro" id="IPR036188">
    <property type="entry name" value="FAD/NAD-bd_sf"/>
</dbReference>
<dbReference type="PANTHER" id="PTHR42877:SF7">
    <property type="entry name" value="FLAVIN-BINDING MONOOXYGENASE-RELATED"/>
    <property type="match status" value="1"/>
</dbReference>
<dbReference type="Gene3D" id="3.50.50.60">
    <property type="entry name" value="FAD/NAD(P)-binding domain"/>
    <property type="match status" value="2"/>
</dbReference>
<comment type="cofactor">
    <cofactor evidence="1">
        <name>FAD</name>
        <dbReference type="ChEBI" id="CHEBI:57692"/>
    </cofactor>
</comment>
<dbReference type="InterPro" id="IPR051209">
    <property type="entry name" value="FAD-bind_Monooxygenase_sf"/>
</dbReference>
<evidence type="ECO:0008006" key="6">
    <source>
        <dbReference type="Google" id="ProtNLM"/>
    </source>
</evidence>
<organism evidence="4 5">
    <name type="scientific">Exophiala xenobiotica</name>
    <dbReference type="NCBI Taxonomy" id="348802"/>
    <lineage>
        <taxon>Eukaryota</taxon>
        <taxon>Fungi</taxon>
        <taxon>Dikarya</taxon>
        <taxon>Ascomycota</taxon>
        <taxon>Pezizomycotina</taxon>
        <taxon>Eurotiomycetes</taxon>
        <taxon>Chaetothyriomycetidae</taxon>
        <taxon>Chaetothyriales</taxon>
        <taxon>Herpotrichiellaceae</taxon>
        <taxon>Exophiala</taxon>
    </lineage>
</organism>
<dbReference type="Proteomes" id="UP000054342">
    <property type="component" value="Unassembled WGS sequence"/>
</dbReference>
<feature type="region of interest" description="Disordered" evidence="3">
    <location>
        <begin position="16"/>
        <end position="55"/>
    </location>
</feature>
<evidence type="ECO:0000313" key="4">
    <source>
        <dbReference type="EMBL" id="KIW56402.1"/>
    </source>
</evidence>